<gene>
    <name evidence="1" type="ORF">F2Q69_00013447</name>
</gene>
<name>A0A8S9QXY4_BRACR</name>
<dbReference type="EMBL" id="QGKX02000996">
    <property type="protein sequence ID" value="KAF3557864.1"/>
    <property type="molecule type" value="Genomic_DNA"/>
</dbReference>
<sequence length="170" mass="19619">MFAGLKMLQGFSLNPAFEKHFGFPMDVRSQNWCSCLDLICDRGVRTEGSRKFFPGKRHPPILSFVRCWPSEISFVYLRMFRIALGALETKPKSLDPEPVQSQFRGYLLREVKRRSQRSTVIVNRICQSSDVSEDFTGRVSALISTFGEISLESLMEFYQGSSRLWLIDEF</sequence>
<protein>
    <submittedName>
        <fullName evidence="1">Uncharacterized protein</fullName>
    </submittedName>
</protein>
<accession>A0A8S9QXY4</accession>
<dbReference type="Proteomes" id="UP000712600">
    <property type="component" value="Unassembled WGS sequence"/>
</dbReference>
<evidence type="ECO:0000313" key="2">
    <source>
        <dbReference type="Proteomes" id="UP000712600"/>
    </source>
</evidence>
<proteinExistence type="predicted"/>
<comment type="caution">
    <text evidence="1">The sequence shown here is derived from an EMBL/GenBank/DDBJ whole genome shotgun (WGS) entry which is preliminary data.</text>
</comment>
<dbReference type="AlphaFoldDB" id="A0A8S9QXY4"/>
<evidence type="ECO:0000313" key="1">
    <source>
        <dbReference type="EMBL" id="KAF3557864.1"/>
    </source>
</evidence>
<organism evidence="1 2">
    <name type="scientific">Brassica cretica</name>
    <name type="common">Mustard</name>
    <dbReference type="NCBI Taxonomy" id="69181"/>
    <lineage>
        <taxon>Eukaryota</taxon>
        <taxon>Viridiplantae</taxon>
        <taxon>Streptophyta</taxon>
        <taxon>Embryophyta</taxon>
        <taxon>Tracheophyta</taxon>
        <taxon>Spermatophyta</taxon>
        <taxon>Magnoliopsida</taxon>
        <taxon>eudicotyledons</taxon>
        <taxon>Gunneridae</taxon>
        <taxon>Pentapetalae</taxon>
        <taxon>rosids</taxon>
        <taxon>malvids</taxon>
        <taxon>Brassicales</taxon>
        <taxon>Brassicaceae</taxon>
        <taxon>Brassiceae</taxon>
        <taxon>Brassica</taxon>
    </lineage>
</organism>
<reference evidence="1" key="1">
    <citation type="submission" date="2019-12" db="EMBL/GenBank/DDBJ databases">
        <title>Genome sequencing and annotation of Brassica cretica.</title>
        <authorList>
            <person name="Studholme D.J."/>
            <person name="Sarris P."/>
        </authorList>
    </citation>
    <scope>NUCLEOTIDE SEQUENCE</scope>
    <source>
        <strain evidence="1">PFS-109/04</strain>
        <tissue evidence="1">Leaf</tissue>
    </source>
</reference>